<keyword evidence="1" id="KW-0812">Transmembrane</keyword>
<gene>
    <name evidence="2" type="ORF">CPB83DRAFT_265454</name>
</gene>
<sequence length="220" mass="24964">MMPRCRSRTALPKIAHGWKNPEVLKRYGVDVPSLVEDLGKAIEDVFKDMKDNFTLRSIEKESAFLQHLDVQLSDILDKIEGAFIKTFVAFRMKKDLVRQEPKLVRSPMRVFVLVSGKIMHRHPALMAFVLTNAFAILLEAALPPILVGLISRIGFGALGLQKSTTARSNQIKFYLKRKKIDLHRSLGTLAAKVQRIFYQAEVPKKALFGTFKRMGMKAKL</sequence>
<dbReference type="Proteomes" id="UP000807306">
    <property type="component" value="Unassembled WGS sequence"/>
</dbReference>
<dbReference type="EMBL" id="MU157846">
    <property type="protein sequence ID" value="KAF9529427.1"/>
    <property type="molecule type" value="Genomic_DNA"/>
</dbReference>
<comment type="caution">
    <text evidence="2">The sequence shown here is derived from an EMBL/GenBank/DDBJ whole genome shotgun (WGS) entry which is preliminary data.</text>
</comment>
<protein>
    <submittedName>
        <fullName evidence="2">Uncharacterized protein</fullName>
    </submittedName>
</protein>
<name>A0A9P6JQA7_9AGAR</name>
<evidence type="ECO:0000313" key="2">
    <source>
        <dbReference type="EMBL" id="KAF9529427.1"/>
    </source>
</evidence>
<dbReference type="AlphaFoldDB" id="A0A9P6JQA7"/>
<keyword evidence="1" id="KW-0472">Membrane</keyword>
<keyword evidence="3" id="KW-1185">Reference proteome</keyword>
<reference evidence="2" key="1">
    <citation type="submission" date="2020-11" db="EMBL/GenBank/DDBJ databases">
        <authorList>
            <consortium name="DOE Joint Genome Institute"/>
            <person name="Ahrendt S."/>
            <person name="Riley R."/>
            <person name="Andreopoulos W."/>
            <person name="Labutti K."/>
            <person name="Pangilinan J."/>
            <person name="Ruiz-Duenas F.J."/>
            <person name="Barrasa J.M."/>
            <person name="Sanchez-Garcia M."/>
            <person name="Camarero S."/>
            <person name="Miyauchi S."/>
            <person name="Serrano A."/>
            <person name="Linde D."/>
            <person name="Babiker R."/>
            <person name="Drula E."/>
            <person name="Ayuso-Fernandez I."/>
            <person name="Pacheco R."/>
            <person name="Padilla G."/>
            <person name="Ferreira P."/>
            <person name="Barriuso J."/>
            <person name="Kellner H."/>
            <person name="Castanera R."/>
            <person name="Alfaro M."/>
            <person name="Ramirez L."/>
            <person name="Pisabarro A.G."/>
            <person name="Kuo A."/>
            <person name="Tritt A."/>
            <person name="Lipzen A."/>
            <person name="He G."/>
            <person name="Yan M."/>
            <person name="Ng V."/>
            <person name="Cullen D."/>
            <person name="Martin F."/>
            <person name="Rosso M.-N."/>
            <person name="Henrissat B."/>
            <person name="Hibbett D."/>
            <person name="Martinez A.T."/>
            <person name="Grigoriev I.V."/>
        </authorList>
    </citation>
    <scope>NUCLEOTIDE SEQUENCE</scope>
    <source>
        <strain evidence="2">CBS 506.95</strain>
    </source>
</reference>
<evidence type="ECO:0000256" key="1">
    <source>
        <dbReference type="SAM" id="Phobius"/>
    </source>
</evidence>
<accession>A0A9P6JQA7</accession>
<proteinExistence type="predicted"/>
<feature type="transmembrane region" description="Helical" evidence="1">
    <location>
        <begin position="125"/>
        <end position="150"/>
    </location>
</feature>
<organism evidence="2 3">
    <name type="scientific">Crepidotus variabilis</name>
    <dbReference type="NCBI Taxonomy" id="179855"/>
    <lineage>
        <taxon>Eukaryota</taxon>
        <taxon>Fungi</taxon>
        <taxon>Dikarya</taxon>
        <taxon>Basidiomycota</taxon>
        <taxon>Agaricomycotina</taxon>
        <taxon>Agaricomycetes</taxon>
        <taxon>Agaricomycetidae</taxon>
        <taxon>Agaricales</taxon>
        <taxon>Agaricineae</taxon>
        <taxon>Crepidotaceae</taxon>
        <taxon>Crepidotus</taxon>
    </lineage>
</organism>
<keyword evidence="1" id="KW-1133">Transmembrane helix</keyword>
<evidence type="ECO:0000313" key="3">
    <source>
        <dbReference type="Proteomes" id="UP000807306"/>
    </source>
</evidence>